<evidence type="ECO:0000313" key="13">
    <source>
        <dbReference type="Proteomes" id="UP000712080"/>
    </source>
</evidence>
<evidence type="ECO:0000256" key="3">
    <source>
        <dbReference type="ARBA" id="ARBA00022553"/>
    </source>
</evidence>
<keyword evidence="8" id="KW-0902">Two-component regulatory system</keyword>
<keyword evidence="7" id="KW-0067">ATP-binding</keyword>
<feature type="domain" description="Signal transduction histidine kinase subgroup 3 dimerisation and phosphoacceptor" evidence="11">
    <location>
        <begin position="463"/>
        <end position="507"/>
    </location>
</feature>
<dbReference type="InterPro" id="IPR011712">
    <property type="entry name" value="Sig_transdc_His_kin_sub3_dim/P"/>
</dbReference>
<evidence type="ECO:0000256" key="4">
    <source>
        <dbReference type="ARBA" id="ARBA00022679"/>
    </source>
</evidence>
<keyword evidence="6" id="KW-0418">Kinase</keyword>
<dbReference type="SUPFAM" id="SSF55874">
    <property type="entry name" value="ATPase domain of HSP90 chaperone/DNA topoisomerase II/histidine kinase"/>
    <property type="match status" value="1"/>
</dbReference>
<evidence type="ECO:0000256" key="10">
    <source>
        <dbReference type="SAM" id="SignalP"/>
    </source>
</evidence>
<keyword evidence="5" id="KW-0547">Nucleotide-binding</keyword>
<dbReference type="InterPro" id="IPR011990">
    <property type="entry name" value="TPR-like_helical_dom_sf"/>
</dbReference>
<keyword evidence="3" id="KW-0597">Phosphoprotein</keyword>
<keyword evidence="10" id="KW-0732">Signal</keyword>
<keyword evidence="9" id="KW-0472">Membrane</keyword>
<dbReference type="Gene3D" id="3.30.565.10">
    <property type="entry name" value="Histidine kinase-like ATPase, C-terminal domain"/>
    <property type="match status" value="1"/>
</dbReference>
<comment type="catalytic activity">
    <reaction evidence="1">
        <text>ATP + protein L-histidine = ADP + protein N-phospho-L-histidine.</text>
        <dbReference type="EC" id="2.7.13.3"/>
    </reaction>
</comment>
<keyword evidence="9" id="KW-1133">Transmembrane helix</keyword>
<keyword evidence="13" id="KW-1185">Reference proteome</keyword>
<dbReference type="RefSeq" id="WP_169526670.1">
    <property type="nucleotide sequence ID" value="NZ_JAAMPU010000102.1"/>
</dbReference>
<dbReference type="InterPro" id="IPR050482">
    <property type="entry name" value="Sensor_HK_TwoCompSys"/>
</dbReference>
<dbReference type="PANTHER" id="PTHR24421">
    <property type="entry name" value="NITRATE/NITRITE SENSOR PROTEIN NARX-RELATED"/>
    <property type="match status" value="1"/>
</dbReference>
<dbReference type="Gene3D" id="1.20.5.1930">
    <property type="match status" value="1"/>
</dbReference>
<dbReference type="PANTHER" id="PTHR24421:SF10">
    <property type="entry name" value="NITRATE_NITRITE SENSOR PROTEIN NARQ"/>
    <property type="match status" value="1"/>
</dbReference>
<accession>A0A972FZJ0</accession>
<name>A0A972FZJ0_9FLAO</name>
<dbReference type="SUPFAM" id="SSF48452">
    <property type="entry name" value="TPR-like"/>
    <property type="match status" value="1"/>
</dbReference>
<organism evidence="12 13">
    <name type="scientific">Flavobacterium silvaticum</name>
    <dbReference type="NCBI Taxonomy" id="1852020"/>
    <lineage>
        <taxon>Bacteria</taxon>
        <taxon>Pseudomonadati</taxon>
        <taxon>Bacteroidota</taxon>
        <taxon>Flavobacteriia</taxon>
        <taxon>Flavobacteriales</taxon>
        <taxon>Flavobacteriaceae</taxon>
        <taxon>Flavobacterium</taxon>
    </lineage>
</organism>
<evidence type="ECO:0000256" key="1">
    <source>
        <dbReference type="ARBA" id="ARBA00000085"/>
    </source>
</evidence>
<comment type="caution">
    <text evidence="12">The sequence shown here is derived from an EMBL/GenBank/DDBJ whole genome shotgun (WGS) entry which is preliminary data.</text>
</comment>
<dbReference type="InterPro" id="IPR036890">
    <property type="entry name" value="HATPase_C_sf"/>
</dbReference>
<dbReference type="GO" id="GO:0000155">
    <property type="term" value="F:phosphorelay sensor kinase activity"/>
    <property type="evidence" value="ECO:0007669"/>
    <property type="project" value="InterPro"/>
</dbReference>
<gene>
    <name evidence="12" type="ORF">G6047_06455</name>
</gene>
<dbReference type="EC" id="2.7.13.3" evidence="2"/>
<evidence type="ECO:0000256" key="8">
    <source>
        <dbReference type="ARBA" id="ARBA00023012"/>
    </source>
</evidence>
<dbReference type="Proteomes" id="UP000712080">
    <property type="component" value="Unassembled WGS sequence"/>
</dbReference>
<reference evidence="12" key="1">
    <citation type="submission" date="2020-02" db="EMBL/GenBank/DDBJ databases">
        <title>Flavobacterium sp. genome.</title>
        <authorList>
            <person name="Jung H.S."/>
            <person name="Baek J.H."/>
            <person name="Jeon C.O."/>
        </authorList>
    </citation>
    <scope>NUCLEOTIDE SEQUENCE</scope>
    <source>
        <strain evidence="12">SE-s28</strain>
    </source>
</reference>
<evidence type="ECO:0000256" key="6">
    <source>
        <dbReference type="ARBA" id="ARBA00022777"/>
    </source>
</evidence>
<evidence type="ECO:0000256" key="7">
    <source>
        <dbReference type="ARBA" id="ARBA00022840"/>
    </source>
</evidence>
<proteinExistence type="predicted"/>
<dbReference type="EMBL" id="JAAMPU010000102">
    <property type="protein sequence ID" value="NMH27666.1"/>
    <property type="molecule type" value="Genomic_DNA"/>
</dbReference>
<dbReference type="GO" id="GO:0016020">
    <property type="term" value="C:membrane"/>
    <property type="evidence" value="ECO:0007669"/>
    <property type="project" value="InterPro"/>
</dbReference>
<dbReference type="PROSITE" id="PS51257">
    <property type="entry name" value="PROKAR_LIPOPROTEIN"/>
    <property type="match status" value="1"/>
</dbReference>
<dbReference type="GO" id="GO:0046983">
    <property type="term" value="F:protein dimerization activity"/>
    <property type="evidence" value="ECO:0007669"/>
    <property type="project" value="InterPro"/>
</dbReference>
<keyword evidence="4" id="KW-0808">Transferase</keyword>
<evidence type="ECO:0000259" key="11">
    <source>
        <dbReference type="Pfam" id="PF07730"/>
    </source>
</evidence>
<feature type="chain" id="PRO_5036810343" description="histidine kinase" evidence="10">
    <location>
        <begin position="22"/>
        <end position="648"/>
    </location>
</feature>
<evidence type="ECO:0000313" key="12">
    <source>
        <dbReference type="EMBL" id="NMH27666.1"/>
    </source>
</evidence>
<dbReference type="GO" id="GO:0005524">
    <property type="term" value="F:ATP binding"/>
    <property type="evidence" value="ECO:0007669"/>
    <property type="project" value="UniProtKB-KW"/>
</dbReference>
<evidence type="ECO:0000256" key="9">
    <source>
        <dbReference type="SAM" id="Phobius"/>
    </source>
</evidence>
<keyword evidence="9" id="KW-0812">Transmembrane</keyword>
<protein>
    <recommendedName>
        <fullName evidence="2">histidine kinase</fullName>
        <ecNumber evidence="2">2.7.13.3</ecNumber>
    </recommendedName>
</protein>
<dbReference type="AlphaFoldDB" id="A0A972FZJ0"/>
<dbReference type="Gene3D" id="1.25.40.10">
    <property type="entry name" value="Tetratricopeptide repeat domain"/>
    <property type="match status" value="1"/>
</dbReference>
<evidence type="ECO:0000256" key="5">
    <source>
        <dbReference type="ARBA" id="ARBA00022741"/>
    </source>
</evidence>
<dbReference type="Pfam" id="PF07730">
    <property type="entry name" value="HisKA_3"/>
    <property type="match status" value="1"/>
</dbReference>
<feature type="signal peptide" evidence="10">
    <location>
        <begin position="1"/>
        <end position="21"/>
    </location>
</feature>
<evidence type="ECO:0000256" key="2">
    <source>
        <dbReference type="ARBA" id="ARBA00012438"/>
    </source>
</evidence>
<sequence length="648" mass="76505">MKRIVLLLSLVLIFGCDTTQSFDEVVNHFKNYDKSHDVRQLLVIEQKLRFTNNDSVKCHFYFKLANRYWNSYNLSQYKRVCDSLNHFLENKQTSQQGKLQLYYAEYFDAFGGQKSFRNINRAIKIFSKNDDYRNLVKALNVKANFLYSKGDYLGAEITGLNALKVVEDNKEYDFGDQQTIIYNLLGMVSREMKNYKESKLYHLKAYTRYLKESKVSKLIVPKEIIRYNIALIEFDKQNFKRATRDLFAILNNQNISKEHEVFYANVLDAAGYSKFKATGLLDDKLMLEALKINEKHNIRDRVILNKIHLSEIYYKENKVDKALKFAKEASQMAQTNNLMEELVMANKRIVMMEMSRENFIRYTDATEKIHTQLLKNREKYYRMDYELDNVLLDLKSTKKEKVRWILLLLLGISILFLLLIIINQKFQNSKIKTKQRELSANQNFYKLFLKQKQSYELSIQSSRMKIARELHDGIMNKLSSIRLNIHGILNSTYSKEDFESYLSDLKQLEFSIRNISHNISHEIEIENFVPMIRNLIKDFKNHNKGRTVTFHLDSEIDWIKIDLDIKKNLYRIFQESLNNIQKHSNADKIFIGIEKKKIIIIDILDNGSSFKKNFNLGNGIKNIKSRVSEMNGRLTISKKEGFKIHIEI</sequence>
<feature type="transmembrane region" description="Helical" evidence="9">
    <location>
        <begin position="404"/>
        <end position="422"/>
    </location>
</feature>